<evidence type="ECO:0000256" key="4">
    <source>
        <dbReference type="RuleBase" id="RU361262"/>
    </source>
</evidence>
<comment type="caution">
    <text evidence="3">Lacks conserved residue(s) required for the propagation of feature annotation.</text>
</comment>
<gene>
    <name evidence="6" type="ORF">H5410_024417</name>
</gene>
<accession>A0A9J5ZLY4</accession>
<evidence type="ECO:0000313" key="6">
    <source>
        <dbReference type="EMBL" id="KAG5613136.1"/>
    </source>
</evidence>
<evidence type="ECO:0000256" key="1">
    <source>
        <dbReference type="ARBA" id="ARBA00010240"/>
    </source>
</evidence>
<reference evidence="6 7" key="1">
    <citation type="submission" date="2020-09" db="EMBL/GenBank/DDBJ databases">
        <title>De no assembly of potato wild relative species, Solanum commersonii.</title>
        <authorList>
            <person name="Cho K."/>
        </authorList>
    </citation>
    <scope>NUCLEOTIDE SEQUENCE [LARGE SCALE GENOMIC DNA]</scope>
    <source>
        <strain evidence="6">LZ3.2</strain>
        <tissue evidence="6">Leaf</tissue>
    </source>
</reference>
<keyword evidence="3 4" id="KW-0378">Hydrolase</keyword>
<evidence type="ECO:0000256" key="2">
    <source>
        <dbReference type="ARBA" id="ARBA00023098"/>
    </source>
</evidence>
<feature type="short sequence motif" description="DGA/G" evidence="3">
    <location>
        <begin position="64"/>
        <end position="66"/>
    </location>
</feature>
<dbReference type="EMBL" id="JACXVP010000004">
    <property type="protein sequence ID" value="KAG5613136.1"/>
    <property type="molecule type" value="Genomic_DNA"/>
</dbReference>
<keyword evidence="7" id="KW-1185">Reference proteome</keyword>
<dbReference type="InterPro" id="IPR016035">
    <property type="entry name" value="Acyl_Trfase/lysoPLipase"/>
</dbReference>
<keyword evidence="3 4" id="KW-0442">Lipid degradation</keyword>
<dbReference type="PANTHER" id="PTHR32176">
    <property type="entry name" value="XYLOSE ISOMERASE"/>
    <property type="match status" value="1"/>
</dbReference>
<comment type="caution">
    <text evidence="6">The sequence shown here is derived from an EMBL/GenBank/DDBJ whole genome shotgun (WGS) entry which is preliminary data.</text>
</comment>
<dbReference type="Pfam" id="PF01734">
    <property type="entry name" value="Patatin"/>
    <property type="match status" value="1"/>
</dbReference>
<dbReference type="InterPro" id="IPR002641">
    <property type="entry name" value="PNPLA_dom"/>
</dbReference>
<proteinExistence type="inferred from homology"/>
<feature type="short sequence motif" description="GXGXXG" evidence="3">
    <location>
        <begin position="277"/>
        <end position="282"/>
    </location>
</feature>
<dbReference type="GO" id="GO:0004620">
    <property type="term" value="F:phospholipase activity"/>
    <property type="evidence" value="ECO:0007669"/>
    <property type="project" value="TreeGrafter"/>
</dbReference>
<evidence type="ECO:0000259" key="5">
    <source>
        <dbReference type="PROSITE" id="PS51635"/>
    </source>
</evidence>
<feature type="short sequence motif" description="GXSXG" evidence="3">
    <location>
        <begin position="315"/>
        <end position="319"/>
    </location>
</feature>
<comment type="function">
    <text evidence="4">Lipolytic acyl hydrolase (LAH).</text>
</comment>
<organism evidence="6 7">
    <name type="scientific">Solanum commersonii</name>
    <name type="common">Commerson's wild potato</name>
    <name type="synonym">Commerson's nightshade</name>
    <dbReference type="NCBI Taxonomy" id="4109"/>
    <lineage>
        <taxon>Eukaryota</taxon>
        <taxon>Viridiplantae</taxon>
        <taxon>Streptophyta</taxon>
        <taxon>Embryophyta</taxon>
        <taxon>Tracheophyta</taxon>
        <taxon>Spermatophyta</taxon>
        <taxon>Magnoliopsida</taxon>
        <taxon>eudicotyledons</taxon>
        <taxon>Gunneridae</taxon>
        <taxon>Pentapetalae</taxon>
        <taxon>asterids</taxon>
        <taxon>lamiids</taxon>
        <taxon>Solanales</taxon>
        <taxon>Solanaceae</taxon>
        <taxon>Solanoideae</taxon>
        <taxon>Solaneae</taxon>
        <taxon>Solanum</taxon>
    </lineage>
</organism>
<dbReference type="GO" id="GO:0047372">
    <property type="term" value="F:monoacylglycerol lipase activity"/>
    <property type="evidence" value="ECO:0007669"/>
    <property type="project" value="TreeGrafter"/>
</dbReference>
<protein>
    <recommendedName>
        <fullName evidence="4">Patatin</fullName>
        <ecNumber evidence="4">3.1.1.-</ecNumber>
    </recommendedName>
</protein>
<dbReference type="Proteomes" id="UP000824120">
    <property type="component" value="Chromosome 4"/>
</dbReference>
<dbReference type="PANTHER" id="PTHR32176:SF121">
    <property type="entry name" value="PATATIN"/>
    <property type="match status" value="1"/>
</dbReference>
<dbReference type="AlphaFoldDB" id="A0A9J5ZLY4"/>
<evidence type="ECO:0000313" key="7">
    <source>
        <dbReference type="Proteomes" id="UP000824120"/>
    </source>
</evidence>
<comment type="similarity">
    <text evidence="1 4">Belongs to the patatin family.</text>
</comment>
<keyword evidence="2 3" id="KW-0443">Lipid metabolism</keyword>
<sequence>MVQALIGPKYDGKYLHKVTKRSTCCDAKLSDVCISTSAAPTYLPAHYFKVEDGKGNVKEHNLIDGGVAANNPGLIAISEVSKEIFKNNPDFFPIKPMDYGRFLLISLGTGAAKCEQKYNSLMGTKWGIVDWLFHKGSTPLVEVFTQSSADMVDYHNSVVFQTLRSENSYLRIQEDELIGTEASVDVATKKNLERLVEIGEKLLKKSLSRINLETGLTEPIPKGGTNEEALKRFATLLVNERRLHESRSPLIKKILKKTSQIQPPTYGDLIIVLSIDGGGIQGIIPATILGFLESQLQELDGSDARLADYFDVIAGTSTGGLVTAMLMAPDENNRPLYAAKDITPGLFAPIRNIVQTLIGPKYYGKYLHEVVNEKLKDTCISNTITNVTKRAACYDAKLSDICISTSAAPTYLPAHYFKVEDGKDNVREHHLIDGGVAANNPVRSKNILLILRILTYIH</sequence>
<dbReference type="SUPFAM" id="SSF52151">
    <property type="entry name" value="FabD/lysophospholipase-like"/>
    <property type="match status" value="2"/>
</dbReference>
<comment type="domain">
    <text evidence="4">The nitrogen atoms of the two glycine residues in the GGXR motif define the oxyanion hole, and stabilize the oxyanion that forms during the nucleophilic attack by the catalytic serine during substrate cleavage.</text>
</comment>
<feature type="short sequence motif" description="DGA/G" evidence="3">
    <location>
        <begin position="433"/>
        <end position="435"/>
    </location>
</feature>
<feature type="domain" description="PNPLA" evidence="5">
    <location>
        <begin position="273"/>
        <end position="446"/>
    </location>
</feature>
<dbReference type="Gene3D" id="3.40.1090.10">
    <property type="entry name" value="Cytosolic phospholipase A2 catalytic domain"/>
    <property type="match status" value="2"/>
</dbReference>
<name>A0A9J5ZLY4_SOLCO</name>
<feature type="active site" description="Nucleophile" evidence="3">
    <location>
        <position position="317"/>
    </location>
</feature>
<dbReference type="GO" id="GO:0016042">
    <property type="term" value="P:lipid catabolic process"/>
    <property type="evidence" value="ECO:0007669"/>
    <property type="project" value="UniProtKB-UniRule"/>
</dbReference>
<feature type="active site" description="Proton acceptor" evidence="3">
    <location>
        <position position="433"/>
    </location>
</feature>
<feature type="domain" description="PNPLA" evidence="5">
    <location>
        <begin position="1"/>
        <end position="77"/>
    </location>
</feature>
<dbReference type="PROSITE" id="PS51635">
    <property type="entry name" value="PNPLA"/>
    <property type="match status" value="2"/>
</dbReference>
<evidence type="ECO:0000256" key="3">
    <source>
        <dbReference type="PROSITE-ProRule" id="PRU01161"/>
    </source>
</evidence>
<dbReference type="OrthoDB" id="1658288at2759"/>
<dbReference type="EC" id="3.1.1.-" evidence="4"/>